<organism evidence="1 2">
    <name type="scientific">Diversispora epigaea</name>
    <dbReference type="NCBI Taxonomy" id="1348612"/>
    <lineage>
        <taxon>Eukaryota</taxon>
        <taxon>Fungi</taxon>
        <taxon>Fungi incertae sedis</taxon>
        <taxon>Mucoromycota</taxon>
        <taxon>Glomeromycotina</taxon>
        <taxon>Glomeromycetes</taxon>
        <taxon>Diversisporales</taxon>
        <taxon>Diversisporaceae</taxon>
        <taxon>Diversispora</taxon>
    </lineage>
</organism>
<dbReference type="STRING" id="1348612.A0A397HTD2"/>
<evidence type="ECO:0000313" key="2">
    <source>
        <dbReference type="Proteomes" id="UP000266861"/>
    </source>
</evidence>
<gene>
    <name evidence="1" type="ORF">Glove_307g8</name>
</gene>
<dbReference type="GO" id="GO:0003676">
    <property type="term" value="F:nucleic acid binding"/>
    <property type="evidence" value="ECO:0007669"/>
    <property type="project" value="InterPro"/>
</dbReference>
<proteinExistence type="predicted"/>
<dbReference type="OrthoDB" id="2407885at2759"/>
<comment type="caution">
    <text evidence="1">The sequence shown here is derived from an EMBL/GenBank/DDBJ whole genome shotgun (WGS) entry which is preliminary data.</text>
</comment>
<accession>A0A397HTD2</accession>
<dbReference type="Proteomes" id="UP000266861">
    <property type="component" value="Unassembled WGS sequence"/>
</dbReference>
<evidence type="ECO:0008006" key="3">
    <source>
        <dbReference type="Google" id="ProtNLM"/>
    </source>
</evidence>
<reference evidence="1 2" key="1">
    <citation type="submission" date="2018-08" db="EMBL/GenBank/DDBJ databases">
        <title>Genome and evolution of the arbuscular mycorrhizal fungus Diversispora epigaea (formerly Glomus versiforme) and its bacterial endosymbionts.</title>
        <authorList>
            <person name="Sun X."/>
            <person name="Fei Z."/>
            <person name="Harrison M."/>
        </authorList>
    </citation>
    <scope>NUCLEOTIDE SEQUENCE [LARGE SCALE GENOMIC DNA]</scope>
    <source>
        <strain evidence="1 2">IT104</strain>
    </source>
</reference>
<protein>
    <recommendedName>
        <fullName evidence="3">RNase H type-1 domain-containing protein</fullName>
    </recommendedName>
</protein>
<dbReference type="EMBL" id="PQFF01000281">
    <property type="protein sequence ID" value="RHZ66445.1"/>
    <property type="molecule type" value="Genomic_DNA"/>
</dbReference>
<name>A0A397HTD2_9GLOM</name>
<keyword evidence="2" id="KW-1185">Reference proteome</keyword>
<dbReference type="InterPro" id="IPR036397">
    <property type="entry name" value="RNaseH_sf"/>
</dbReference>
<dbReference type="AlphaFoldDB" id="A0A397HTD2"/>
<dbReference type="Gene3D" id="3.30.420.10">
    <property type="entry name" value="Ribonuclease H-like superfamily/Ribonuclease H"/>
    <property type="match status" value="1"/>
</dbReference>
<sequence>MSDFNQLFKRKNQPSLRPNSCSFSSFFSLSSSSCPTLESEDSGLIGLIGSIGLTSRNNDIYCKIKAHNGDYKNEEADKLAKRGALQSEEIQLNHELIDRKVYHKWNNRIIDLPIKEIIKVNTKVKRQTEWALLNRTAKWNNKNIQRETDWKLSFRSIHESSITNLLTTNEDQKKRKFSLKLLNNELPTKTLLHERQPELYENDTCVFCNQCQEDSLHVFICNDFINTLQKQFINRIIAQIVRIKGDSKRQLIGNLITNSSIVKIDILRQIQNYNQQSRFSFIDVIRGLIPKQLKKILTKIIKNTEAIEIINKTFLDLRDKKWERWLKRCDEFLKWEKERNITKEAKRIYKKRVKFITDEYTKLKKNLLDSCHIIINNILDNIFVQGHGLHDLFYNIDECGVLTSSE</sequence>
<evidence type="ECO:0000313" key="1">
    <source>
        <dbReference type="EMBL" id="RHZ66445.1"/>
    </source>
</evidence>